<keyword evidence="2" id="KW-1185">Reference proteome</keyword>
<sequence length="63" mass="7463">MELNQITQLIMLIQDAKDVGWDFIMEDNMLKAVDSNFGNDPMIFKSEDQLLEWLEDQFDIEHT</sequence>
<dbReference type="EMBL" id="CP063356">
    <property type="protein sequence ID" value="QOY35678.1"/>
    <property type="molecule type" value="Genomic_DNA"/>
</dbReference>
<reference evidence="1 2" key="2">
    <citation type="journal article" date="2019" name="Int. J. Syst. Evol. Microbiol.">
        <title>Anaerobacillus isosaccharinicus sp. nov., an alkaliphilic bacterium which degrades isosaccharinic acid.</title>
        <authorList>
            <person name="Bassil N.M."/>
            <person name="Lloyd J.R."/>
        </authorList>
    </citation>
    <scope>NUCLEOTIDE SEQUENCE [LARGE SCALE GENOMIC DNA]</scope>
    <source>
        <strain evidence="1 2">NB2006</strain>
    </source>
</reference>
<reference evidence="1 2" key="1">
    <citation type="journal article" date="2017" name="Genome Announc.">
        <title>Draft Genome Sequences of Four Alkaliphilic Bacteria Belonging to the Anaerobacillus Genus.</title>
        <authorList>
            <person name="Bassil N.M."/>
            <person name="Lloyd J.R."/>
        </authorList>
    </citation>
    <scope>NUCLEOTIDE SEQUENCE [LARGE SCALE GENOMIC DNA]</scope>
    <source>
        <strain evidence="1 2">NB2006</strain>
    </source>
</reference>
<organism evidence="1 2">
    <name type="scientific">Anaerobacillus isosaccharinicus</name>
    <dbReference type="NCBI Taxonomy" id="1532552"/>
    <lineage>
        <taxon>Bacteria</taxon>
        <taxon>Bacillati</taxon>
        <taxon>Bacillota</taxon>
        <taxon>Bacilli</taxon>
        <taxon>Bacillales</taxon>
        <taxon>Bacillaceae</taxon>
        <taxon>Anaerobacillus</taxon>
    </lineage>
</organism>
<proteinExistence type="predicted"/>
<gene>
    <name evidence="1" type="ORF">AWH56_023935</name>
</gene>
<accession>A0A7S7L741</accession>
<protein>
    <submittedName>
        <fullName evidence="1">Uncharacterized protein</fullName>
    </submittedName>
</protein>
<name>A0A7S7L741_9BACI</name>
<dbReference type="RefSeq" id="WP_182080808.1">
    <property type="nucleotide sequence ID" value="NZ_CP063356.2"/>
</dbReference>
<dbReference type="Proteomes" id="UP000180175">
    <property type="component" value="Chromosome"/>
</dbReference>
<dbReference type="KEGG" id="aia:AWH56_023935"/>
<evidence type="ECO:0000313" key="2">
    <source>
        <dbReference type="Proteomes" id="UP000180175"/>
    </source>
</evidence>
<evidence type="ECO:0000313" key="1">
    <source>
        <dbReference type="EMBL" id="QOY35678.1"/>
    </source>
</evidence>
<dbReference type="AlphaFoldDB" id="A0A7S7L741"/>